<sequence length="161" mass="16479">MIVQLNTSVPSAGAAKEDTASPFQASPLQEGAVLPETLSLAERETYNLALDARNGDNVLDKVILNVVRPPALVLFALLDAGRVFPDVPLPQAQDAYDRMADTTEIEVPDVGDSSKNQQGAKPAQPDSGFAASGSNAISSPIAAGTSSASSTISTSAPSITA</sequence>
<feature type="compositionally biased region" description="Polar residues" evidence="1">
    <location>
        <begin position="1"/>
        <end position="10"/>
    </location>
</feature>
<evidence type="ECO:0000256" key="1">
    <source>
        <dbReference type="SAM" id="MobiDB-lite"/>
    </source>
</evidence>
<feature type="region of interest" description="Disordered" evidence="1">
    <location>
        <begin position="1"/>
        <end position="21"/>
    </location>
</feature>
<dbReference type="RefSeq" id="WP_156531362.1">
    <property type="nucleotide sequence ID" value="NZ_JACXXJ020000005.1"/>
</dbReference>
<organism evidence="2 3">
    <name type="scientific">Agrobacterium vitis</name>
    <name type="common">Rhizobium vitis</name>
    <dbReference type="NCBI Taxonomy" id="373"/>
    <lineage>
        <taxon>Bacteria</taxon>
        <taxon>Pseudomonadati</taxon>
        <taxon>Pseudomonadota</taxon>
        <taxon>Alphaproteobacteria</taxon>
        <taxon>Hyphomicrobiales</taxon>
        <taxon>Rhizobiaceae</taxon>
        <taxon>Rhizobium/Agrobacterium group</taxon>
        <taxon>Agrobacterium</taxon>
    </lineage>
</organism>
<comment type="caution">
    <text evidence="2">The sequence shown here is derived from an EMBL/GenBank/DDBJ whole genome shotgun (WGS) entry which is preliminary data.</text>
</comment>
<evidence type="ECO:0000313" key="3">
    <source>
        <dbReference type="Proteomes" id="UP000655037"/>
    </source>
</evidence>
<name>A0AAE2RGY5_AGRVI</name>
<proteinExistence type="predicted"/>
<feature type="compositionally biased region" description="Low complexity" evidence="1">
    <location>
        <begin position="136"/>
        <end position="161"/>
    </location>
</feature>
<dbReference type="EMBL" id="JACXXJ020000005">
    <property type="protein sequence ID" value="MBF2717294.1"/>
    <property type="molecule type" value="Genomic_DNA"/>
</dbReference>
<dbReference type="Proteomes" id="UP000655037">
    <property type="component" value="Unassembled WGS sequence"/>
</dbReference>
<accession>A0AAE2RGY5</accession>
<gene>
    <name evidence="2" type="ORF">IEI95_024100</name>
</gene>
<feature type="region of interest" description="Disordered" evidence="1">
    <location>
        <begin position="95"/>
        <end position="161"/>
    </location>
</feature>
<dbReference type="AlphaFoldDB" id="A0AAE2RGY5"/>
<reference evidence="2" key="1">
    <citation type="submission" date="2020-11" db="EMBL/GenBank/DDBJ databases">
        <title>Agrobacterium vitis strain K377 genome.</title>
        <authorList>
            <person name="Xi H."/>
        </authorList>
    </citation>
    <scope>NUCLEOTIDE SEQUENCE</scope>
    <source>
        <strain evidence="2">K377</strain>
    </source>
</reference>
<evidence type="ECO:0000313" key="2">
    <source>
        <dbReference type="EMBL" id="MBF2717294.1"/>
    </source>
</evidence>
<protein>
    <submittedName>
        <fullName evidence="2">Uncharacterized protein</fullName>
    </submittedName>
</protein>